<dbReference type="PANTHER" id="PTHR43566">
    <property type="entry name" value="CONSERVED PROTEIN"/>
    <property type="match status" value="1"/>
</dbReference>
<dbReference type="Gene3D" id="1.10.10.10">
    <property type="entry name" value="Winged helix-like DNA-binding domain superfamily/Winged helix DNA-binding domain"/>
    <property type="match status" value="1"/>
</dbReference>
<proteinExistence type="predicted"/>
<dbReference type="InterPro" id="IPR036388">
    <property type="entry name" value="WH-like_DNA-bd_sf"/>
</dbReference>
<feature type="domain" description="DUF4143" evidence="1">
    <location>
        <begin position="1"/>
        <end position="137"/>
    </location>
</feature>
<dbReference type="InterPro" id="IPR036390">
    <property type="entry name" value="WH_DNA-bd_sf"/>
</dbReference>
<organism evidence="2">
    <name type="scientific">Acetithermum autotrophicum</name>
    <dbReference type="NCBI Taxonomy" id="1446466"/>
    <lineage>
        <taxon>Bacteria</taxon>
        <taxon>Candidatus Bipolaricaulota</taxon>
        <taxon>Candidatus Acetithermum</taxon>
    </lineage>
</organism>
<reference evidence="2" key="1">
    <citation type="journal article" date="2005" name="Environ. Microbiol.">
        <title>Genetic and functional properties of uncultivated thermophilic crenarchaeotes from a subsurface gold mine as revealed by analysis of genome fragments.</title>
        <authorList>
            <person name="Nunoura T."/>
            <person name="Hirayama H."/>
            <person name="Takami H."/>
            <person name="Oida H."/>
            <person name="Nishi S."/>
            <person name="Shimamura S."/>
            <person name="Suzuki Y."/>
            <person name="Inagaki F."/>
            <person name="Takai K."/>
            <person name="Nealson K.H."/>
            <person name="Horikoshi K."/>
        </authorList>
    </citation>
    <scope>NUCLEOTIDE SEQUENCE</scope>
</reference>
<name>H5SUA2_ACEAU</name>
<dbReference type="EMBL" id="AP011803">
    <property type="protein sequence ID" value="BAL60102.1"/>
    <property type="molecule type" value="Genomic_DNA"/>
</dbReference>
<reference evidence="2" key="2">
    <citation type="journal article" date="2012" name="PLoS ONE">
        <title>A Deeply Branching Thermophilic Bacterium with an Ancient Acetyl-CoA Pathway Dominates a Subsurface Ecosystem.</title>
        <authorList>
            <person name="Takami H."/>
            <person name="Noguchi H."/>
            <person name="Takaki Y."/>
            <person name="Uchiyama I."/>
            <person name="Toyoda A."/>
            <person name="Nishi S."/>
            <person name="Chee G.-J."/>
            <person name="Arai W."/>
            <person name="Nunoura T."/>
            <person name="Itoh T."/>
            <person name="Hattori M."/>
            <person name="Takai K."/>
        </authorList>
    </citation>
    <scope>NUCLEOTIDE SEQUENCE</scope>
</reference>
<accession>H5SUA2</accession>
<dbReference type="SUPFAM" id="SSF46785">
    <property type="entry name" value="Winged helix' DNA-binding domain"/>
    <property type="match status" value="1"/>
</dbReference>
<dbReference type="Pfam" id="PF13635">
    <property type="entry name" value="DUF4143"/>
    <property type="match status" value="1"/>
</dbReference>
<dbReference type="PANTHER" id="PTHR43566:SF2">
    <property type="entry name" value="DUF4143 DOMAIN-CONTAINING PROTEIN"/>
    <property type="match status" value="1"/>
</dbReference>
<evidence type="ECO:0000259" key="1">
    <source>
        <dbReference type="Pfam" id="PF13635"/>
    </source>
</evidence>
<evidence type="ECO:0000313" key="2">
    <source>
        <dbReference type="EMBL" id="BAL60102.1"/>
    </source>
</evidence>
<dbReference type="AlphaFoldDB" id="H5SUA2"/>
<sequence length="195" mass="21709">MLAHRQGAPLNLSEFARSLGMDVRTVHRYLDLLVDLMLVRRLPPWQANVAKRLMKSPRLYIRDSGLVHALLGIRDREELLAHPIAGASWEGFVIENLAASAPEGTELYFYRTSGGAEIDLLLILPAGELWAVEIKRSLAPRPDRGFSVACQDVHPTRRWVIYPGEERFPLDDATEAISLKDLASWAAKSWGSAAG</sequence>
<protein>
    <submittedName>
        <fullName evidence="2">Hypothetical conserved protein</fullName>
    </submittedName>
</protein>
<gene>
    <name evidence="2" type="ORF">HGMM_OP4C738</name>
</gene>
<dbReference type="InterPro" id="IPR025420">
    <property type="entry name" value="DUF4143"/>
</dbReference>